<keyword evidence="5 8" id="KW-0812">Transmembrane</keyword>
<dbReference type="PANTHER" id="PTHR34979">
    <property type="entry name" value="INNER MEMBRANE PROTEIN YGAZ"/>
    <property type="match status" value="1"/>
</dbReference>
<feature type="transmembrane region" description="Helical" evidence="8">
    <location>
        <begin position="21"/>
        <end position="40"/>
    </location>
</feature>
<evidence type="ECO:0000313" key="9">
    <source>
        <dbReference type="EMBL" id="TNU74131.1"/>
    </source>
</evidence>
<comment type="similarity">
    <text evidence="2">Belongs to the AzlC family.</text>
</comment>
<feature type="transmembrane region" description="Helical" evidence="8">
    <location>
        <begin position="175"/>
        <end position="193"/>
    </location>
</feature>
<evidence type="ECO:0000256" key="7">
    <source>
        <dbReference type="ARBA" id="ARBA00023136"/>
    </source>
</evidence>
<evidence type="ECO:0000313" key="10">
    <source>
        <dbReference type="Proteomes" id="UP000313849"/>
    </source>
</evidence>
<name>A0A5C5BDZ3_9MICO</name>
<accession>A0A5C5BDZ3</accession>
<evidence type="ECO:0000256" key="3">
    <source>
        <dbReference type="ARBA" id="ARBA00022448"/>
    </source>
</evidence>
<keyword evidence="10" id="KW-1185">Reference proteome</keyword>
<dbReference type="Pfam" id="PF03591">
    <property type="entry name" value="AzlC"/>
    <property type="match status" value="1"/>
</dbReference>
<evidence type="ECO:0000256" key="1">
    <source>
        <dbReference type="ARBA" id="ARBA00004651"/>
    </source>
</evidence>
<dbReference type="PANTHER" id="PTHR34979:SF1">
    <property type="entry name" value="INNER MEMBRANE PROTEIN YGAZ"/>
    <property type="match status" value="1"/>
</dbReference>
<keyword evidence="3" id="KW-0813">Transport</keyword>
<dbReference type="Proteomes" id="UP000313849">
    <property type="component" value="Unassembled WGS sequence"/>
</dbReference>
<protein>
    <submittedName>
        <fullName evidence="9">Branched-chain amino acid ABC transporter permease</fullName>
    </submittedName>
</protein>
<evidence type="ECO:0000256" key="8">
    <source>
        <dbReference type="SAM" id="Phobius"/>
    </source>
</evidence>
<dbReference type="InterPro" id="IPR011606">
    <property type="entry name" value="Brnchd-chn_aa_trnsp_permease"/>
</dbReference>
<reference evidence="9 10" key="1">
    <citation type="submission" date="2019-06" db="EMBL/GenBank/DDBJ databases">
        <title>Draft genome sequence of Miniimonas arenae KCTC 19750T isolated from sea sand.</title>
        <authorList>
            <person name="Park S.-J."/>
        </authorList>
    </citation>
    <scope>NUCLEOTIDE SEQUENCE [LARGE SCALE GENOMIC DNA]</scope>
    <source>
        <strain evidence="9 10">KCTC 19750</strain>
    </source>
</reference>
<feature type="transmembrane region" description="Helical" evidence="8">
    <location>
        <begin position="144"/>
        <end position="168"/>
    </location>
</feature>
<dbReference type="EMBL" id="VENP01000024">
    <property type="protein sequence ID" value="TNU74131.1"/>
    <property type="molecule type" value="Genomic_DNA"/>
</dbReference>
<feature type="transmembrane region" description="Helical" evidence="8">
    <location>
        <begin position="199"/>
        <end position="232"/>
    </location>
</feature>
<dbReference type="AlphaFoldDB" id="A0A5C5BDZ3"/>
<proteinExistence type="inferred from homology"/>
<comment type="subcellular location">
    <subcellularLocation>
        <location evidence="1">Cell membrane</location>
        <topology evidence="1">Multi-pass membrane protein</topology>
    </subcellularLocation>
</comment>
<sequence length="250" mass="25006">MAHGLRAIRALWHDVPRDLRRPILLMSLAVALVGVTYGVTGVSAGFAAWQLLLLALTVLAGSAELLFVGLVGAGASPWLAAAAGILVNLRNSVYGMAVSPLLPRGWRRALGAHLVNDETVAFATSPAPAAAPVPTAHRGRVATFWVAGIGVALGWPVGAAVGAGLGLVVSDPRVWGLDAVLPALLGALAVPAIRAGRTLAVAVLAAVIALVTTPLVPAGLAPVLALAALAVVLVPGRSRPAQSDAPGGLA</sequence>
<organism evidence="9 10">
    <name type="scientific">Miniimonas arenae</name>
    <dbReference type="NCBI Taxonomy" id="676201"/>
    <lineage>
        <taxon>Bacteria</taxon>
        <taxon>Bacillati</taxon>
        <taxon>Actinomycetota</taxon>
        <taxon>Actinomycetes</taxon>
        <taxon>Micrococcales</taxon>
        <taxon>Beutenbergiaceae</taxon>
        <taxon>Miniimonas</taxon>
    </lineage>
</organism>
<evidence type="ECO:0000256" key="6">
    <source>
        <dbReference type="ARBA" id="ARBA00022989"/>
    </source>
</evidence>
<keyword evidence="4" id="KW-1003">Cell membrane</keyword>
<keyword evidence="7 8" id="KW-0472">Membrane</keyword>
<dbReference type="RefSeq" id="WP_139986826.1">
    <property type="nucleotide sequence ID" value="NZ_VENP01000024.1"/>
</dbReference>
<evidence type="ECO:0000256" key="5">
    <source>
        <dbReference type="ARBA" id="ARBA00022692"/>
    </source>
</evidence>
<evidence type="ECO:0000256" key="2">
    <source>
        <dbReference type="ARBA" id="ARBA00010735"/>
    </source>
</evidence>
<keyword evidence="6 8" id="KW-1133">Transmembrane helix</keyword>
<dbReference type="OrthoDB" id="5195391at2"/>
<comment type="caution">
    <text evidence="9">The sequence shown here is derived from an EMBL/GenBank/DDBJ whole genome shotgun (WGS) entry which is preliminary data.</text>
</comment>
<gene>
    <name evidence="9" type="ORF">FH969_07925</name>
</gene>
<evidence type="ECO:0000256" key="4">
    <source>
        <dbReference type="ARBA" id="ARBA00022475"/>
    </source>
</evidence>
<dbReference type="GO" id="GO:1903785">
    <property type="term" value="P:L-valine transmembrane transport"/>
    <property type="evidence" value="ECO:0007669"/>
    <property type="project" value="TreeGrafter"/>
</dbReference>
<dbReference type="GO" id="GO:0005886">
    <property type="term" value="C:plasma membrane"/>
    <property type="evidence" value="ECO:0007669"/>
    <property type="project" value="UniProtKB-SubCell"/>
</dbReference>